<dbReference type="EMBL" id="MN740369">
    <property type="protein sequence ID" value="QHU03084.1"/>
    <property type="molecule type" value="Genomic_DNA"/>
</dbReference>
<name>A0A6C0JHE9_9ZZZZ</name>
<dbReference type="AlphaFoldDB" id="A0A6C0JHE9"/>
<organism evidence="1">
    <name type="scientific">viral metagenome</name>
    <dbReference type="NCBI Taxonomy" id="1070528"/>
    <lineage>
        <taxon>unclassified sequences</taxon>
        <taxon>metagenomes</taxon>
        <taxon>organismal metagenomes</taxon>
    </lineage>
</organism>
<protein>
    <recommendedName>
        <fullName evidence="2">C2H2-type domain-containing protein</fullName>
    </recommendedName>
</protein>
<evidence type="ECO:0000313" key="1">
    <source>
        <dbReference type="EMBL" id="QHU03084.1"/>
    </source>
</evidence>
<proteinExistence type="predicted"/>
<accession>A0A6C0JHE9</accession>
<evidence type="ECO:0008006" key="2">
    <source>
        <dbReference type="Google" id="ProtNLM"/>
    </source>
</evidence>
<sequence length="318" mass="36569">MLTNVDNLVAKSCKKVAHKYHCVKCDYTTCRFSSWKKHINTKKHNATNVDKNADTLGKKLQKVANNKWICGCGKSYKHRQSFYRHKTKCTYISVEDEIDSTDIIVHEKDNEAIVNKLMDIIIQQQQQQEITNKALNVLGEALKEEKAKNNNLTISGNNNNMNMNSNNTNFNIQLFLKEDCKNATSIQDFARQLKITMQDISLLKDNEPKAITNIITENLKDYTETERPFHHHKKKWYIKDKKQGWDNKGDAEGEKIVKNVKNGLSIKAPKIFVDNNPNFLNDEKQGTAYAETMVVAMKDVNKKDTTKVLKSLKPDCEL</sequence>
<reference evidence="1" key="1">
    <citation type="journal article" date="2020" name="Nature">
        <title>Giant virus diversity and host interactions through global metagenomics.</title>
        <authorList>
            <person name="Schulz F."/>
            <person name="Roux S."/>
            <person name="Paez-Espino D."/>
            <person name="Jungbluth S."/>
            <person name="Walsh D.A."/>
            <person name="Denef V.J."/>
            <person name="McMahon K.D."/>
            <person name="Konstantinidis K.T."/>
            <person name="Eloe-Fadrosh E.A."/>
            <person name="Kyrpides N.C."/>
            <person name="Woyke T."/>
        </authorList>
    </citation>
    <scope>NUCLEOTIDE SEQUENCE</scope>
    <source>
        <strain evidence="1">GVMAG-M-3300025890-48</strain>
    </source>
</reference>